<dbReference type="InterPro" id="IPR000523">
    <property type="entry name" value="Mg_chelatse_chII-like_cat_dom"/>
</dbReference>
<comment type="caution">
    <text evidence="3">The sequence shown here is derived from an EMBL/GenBank/DDBJ whole genome shotgun (WGS) entry which is preliminary data.</text>
</comment>
<dbReference type="Pfam" id="PF01078">
    <property type="entry name" value="Mg_chelatase"/>
    <property type="match status" value="1"/>
</dbReference>
<dbReference type="Pfam" id="PF13541">
    <property type="entry name" value="ChlI"/>
    <property type="match status" value="1"/>
</dbReference>
<evidence type="ECO:0000256" key="1">
    <source>
        <dbReference type="ARBA" id="ARBA00006354"/>
    </source>
</evidence>
<dbReference type="Proteomes" id="UP000709672">
    <property type="component" value="Unassembled WGS sequence"/>
</dbReference>
<dbReference type="PRINTS" id="PR00830">
    <property type="entry name" value="ENDOLAPTASE"/>
</dbReference>
<feature type="domain" description="AAA+ ATPase" evidence="2">
    <location>
        <begin position="213"/>
        <end position="396"/>
    </location>
</feature>
<comment type="similarity">
    <text evidence="1">Belongs to the Mg-chelatase subunits D/I family. ComM subfamily.</text>
</comment>
<dbReference type="InterPro" id="IPR020568">
    <property type="entry name" value="Ribosomal_Su5_D2-typ_SF"/>
</dbReference>
<dbReference type="SUPFAM" id="SSF54211">
    <property type="entry name" value="Ribosomal protein S5 domain 2-like"/>
    <property type="match status" value="1"/>
</dbReference>
<proteinExistence type="inferred from homology"/>
<dbReference type="SUPFAM" id="SSF52540">
    <property type="entry name" value="P-loop containing nucleoside triphosphate hydrolases"/>
    <property type="match status" value="1"/>
</dbReference>
<dbReference type="PANTHER" id="PTHR32039:SF7">
    <property type="entry name" value="COMPETENCE PROTEIN COMM"/>
    <property type="match status" value="1"/>
</dbReference>
<dbReference type="GO" id="GO:0005524">
    <property type="term" value="F:ATP binding"/>
    <property type="evidence" value="ECO:0007669"/>
    <property type="project" value="InterPro"/>
</dbReference>
<protein>
    <submittedName>
        <fullName evidence="3">YifB family Mg chelatase-like AAA ATPase</fullName>
    </submittedName>
</protein>
<gene>
    <name evidence="3" type="ORF">HYV66_02650</name>
</gene>
<name>A0A931YDS7_9BACT</name>
<dbReference type="Gene3D" id="3.40.50.300">
    <property type="entry name" value="P-loop containing nucleotide triphosphate hydrolases"/>
    <property type="match status" value="1"/>
</dbReference>
<dbReference type="InterPro" id="IPR045006">
    <property type="entry name" value="CHLI-like"/>
</dbReference>
<dbReference type="InterPro" id="IPR003593">
    <property type="entry name" value="AAA+_ATPase"/>
</dbReference>
<evidence type="ECO:0000313" key="3">
    <source>
        <dbReference type="EMBL" id="MBI2466100.1"/>
    </source>
</evidence>
<dbReference type="EMBL" id="JACPHQ010000034">
    <property type="protein sequence ID" value="MBI2466100.1"/>
    <property type="molecule type" value="Genomic_DNA"/>
</dbReference>
<reference evidence="3" key="1">
    <citation type="submission" date="2020-07" db="EMBL/GenBank/DDBJ databases">
        <title>Huge and variable diversity of episymbiotic CPR bacteria and DPANN archaea in groundwater ecosystems.</title>
        <authorList>
            <person name="He C.Y."/>
            <person name="Keren R."/>
            <person name="Whittaker M."/>
            <person name="Farag I.F."/>
            <person name="Doudna J."/>
            <person name="Cate J.H.D."/>
            <person name="Banfield J.F."/>
        </authorList>
    </citation>
    <scope>NUCLEOTIDE SEQUENCE</scope>
    <source>
        <strain evidence="3">NC_groundwater_418_Ag_B-0.1um_45_10</strain>
    </source>
</reference>
<dbReference type="Gene3D" id="3.30.230.10">
    <property type="match status" value="1"/>
</dbReference>
<dbReference type="Pfam" id="PF13335">
    <property type="entry name" value="Mg_chelatase_C"/>
    <property type="match status" value="1"/>
</dbReference>
<dbReference type="PANTHER" id="PTHR32039">
    <property type="entry name" value="MAGNESIUM-CHELATASE SUBUNIT CHLI"/>
    <property type="match status" value="1"/>
</dbReference>
<evidence type="ECO:0000313" key="4">
    <source>
        <dbReference type="Proteomes" id="UP000709672"/>
    </source>
</evidence>
<dbReference type="InterPro" id="IPR025158">
    <property type="entry name" value="Mg_chelat-rel_C"/>
</dbReference>
<dbReference type="SMART" id="SM00382">
    <property type="entry name" value="AAA"/>
    <property type="match status" value="1"/>
</dbReference>
<accession>A0A931YDS7</accession>
<dbReference type="InterPro" id="IPR004482">
    <property type="entry name" value="Mg_chelat-rel"/>
</dbReference>
<dbReference type="InterPro" id="IPR027417">
    <property type="entry name" value="P-loop_NTPase"/>
</dbReference>
<organism evidence="3 4">
    <name type="scientific">Candidatus Sungiibacteriota bacterium</name>
    <dbReference type="NCBI Taxonomy" id="2750080"/>
    <lineage>
        <taxon>Bacteria</taxon>
        <taxon>Candidatus Sungiibacteriota</taxon>
    </lineage>
</organism>
<dbReference type="InterPro" id="IPR014721">
    <property type="entry name" value="Ribsml_uS5_D2-typ_fold_subgr"/>
</dbReference>
<sequence>MPSKIYSAALVGLDAQPIEVEVDLGRGLHVFNIVGLPDKAIEEAKDRVSSAIRNSKLVPPNQSNRRVIVNLAPADLKKEGPKYDLPIALAYLMASRQINFDPEGKLFIGELALDGSIRPIFGVMPITLMAKIYGLKEIFIPKDNTAEAALVDGINIFPVDNLKEICQHLAKVKTINPAAPSVLPPHQPDTEHDFAHIKGQEFAKRALEIAAAGGHNILMSGPPGSGKTLLARAMVSILPAMDKEEILETTKIFSVAGLIQHHEPLIRTRPFRSPHHTSSAAALVGGGSIPKPGEITLSHRGVLFLDEFPEFDRNVLESLRQPLEDGVVTVSRVKGSLTFPAKFILTATMNPCPCGFLNDPQKDCVCTPFQVQKYKRKLSGPLLDRIDLHVEVPRIIYEKLASETPSEDSSKIRSRVEQARQIQKSRFKNFGFSINSEMKLKDIKIFCRLDEHCQETLKNAVQTYNLSARAYHRVIKLARTIADLAGLESIEPDHINEALQYRAQNQDIRN</sequence>
<dbReference type="CDD" id="cd00009">
    <property type="entry name" value="AAA"/>
    <property type="match status" value="1"/>
</dbReference>
<evidence type="ECO:0000259" key="2">
    <source>
        <dbReference type="SMART" id="SM00382"/>
    </source>
</evidence>
<dbReference type="NCBIfam" id="TIGR00368">
    <property type="entry name" value="YifB family Mg chelatase-like AAA ATPase"/>
    <property type="match status" value="1"/>
</dbReference>
<dbReference type="AlphaFoldDB" id="A0A931YDS7"/>